<dbReference type="STRING" id="253628.A0A0D2AIV6"/>
<dbReference type="HOGENOM" id="CLU_1116480_0_0_1"/>
<dbReference type="InterPro" id="IPR052895">
    <property type="entry name" value="HetReg/Transcr_Mod"/>
</dbReference>
<gene>
    <name evidence="2" type="ORF">PV09_02909</name>
</gene>
<dbReference type="AlphaFoldDB" id="A0A0D2AIV6"/>
<keyword evidence="3" id="KW-1185">Reference proteome</keyword>
<dbReference type="OrthoDB" id="2157530at2759"/>
<dbReference type="EMBL" id="KN847535">
    <property type="protein sequence ID" value="KIW06470.1"/>
    <property type="molecule type" value="Genomic_DNA"/>
</dbReference>
<evidence type="ECO:0008006" key="4">
    <source>
        <dbReference type="Google" id="ProtNLM"/>
    </source>
</evidence>
<dbReference type="RefSeq" id="XP_016216339.1">
    <property type="nucleotide sequence ID" value="XM_016356033.1"/>
</dbReference>
<reference evidence="2 3" key="1">
    <citation type="submission" date="2015-01" db="EMBL/GenBank/DDBJ databases">
        <title>The Genome Sequence of Ochroconis gallopava CBS43764.</title>
        <authorList>
            <consortium name="The Broad Institute Genomics Platform"/>
            <person name="Cuomo C."/>
            <person name="de Hoog S."/>
            <person name="Gorbushina A."/>
            <person name="Stielow B."/>
            <person name="Teixiera M."/>
            <person name="Abouelleil A."/>
            <person name="Chapman S.B."/>
            <person name="Priest M."/>
            <person name="Young S.K."/>
            <person name="Wortman J."/>
            <person name="Nusbaum C."/>
            <person name="Birren B."/>
        </authorList>
    </citation>
    <scope>NUCLEOTIDE SEQUENCE [LARGE SCALE GENOMIC DNA]</scope>
    <source>
        <strain evidence="2 3">CBS 43764</strain>
    </source>
</reference>
<dbReference type="GeneID" id="27310882"/>
<feature type="region of interest" description="Disordered" evidence="1">
    <location>
        <begin position="220"/>
        <end position="249"/>
    </location>
</feature>
<evidence type="ECO:0000256" key="1">
    <source>
        <dbReference type="SAM" id="MobiDB-lite"/>
    </source>
</evidence>
<organism evidence="2 3">
    <name type="scientific">Verruconis gallopava</name>
    <dbReference type="NCBI Taxonomy" id="253628"/>
    <lineage>
        <taxon>Eukaryota</taxon>
        <taxon>Fungi</taxon>
        <taxon>Dikarya</taxon>
        <taxon>Ascomycota</taxon>
        <taxon>Pezizomycotina</taxon>
        <taxon>Dothideomycetes</taxon>
        <taxon>Pleosporomycetidae</taxon>
        <taxon>Venturiales</taxon>
        <taxon>Sympoventuriaceae</taxon>
        <taxon>Verruconis</taxon>
    </lineage>
</organism>
<feature type="compositionally biased region" description="Basic and acidic residues" evidence="1">
    <location>
        <begin position="239"/>
        <end position="249"/>
    </location>
</feature>
<dbReference type="InParanoid" id="A0A0D2AIV6"/>
<dbReference type="PANTHER" id="PTHR24148:SF73">
    <property type="entry name" value="HET DOMAIN PROTEIN (AFU_ORTHOLOGUE AFUA_8G01020)"/>
    <property type="match status" value="1"/>
</dbReference>
<protein>
    <recommendedName>
        <fullName evidence="4">Heterokaryon incompatibility domain-containing protein</fullName>
    </recommendedName>
</protein>
<dbReference type="VEuPathDB" id="FungiDB:PV09_02909"/>
<evidence type="ECO:0000313" key="2">
    <source>
        <dbReference type="EMBL" id="KIW06470.1"/>
    </source>
</evidence>
<sequence>MPFFRRQWFHRIWVLQEIRFAREAVIICGSKAVDWSSFQAFKYWNNTMKWVKHLPYVIQWSLVRYSRGNVNNEFLSAYPKRLHRKLKLTRHIGATDPRDKVFAILPLPDWEEAKFWEQKSARLRSEVESESSEADGEDDDQNLNAIQAQNKKERNKELVRHAYEEDVSWTKQETQGVNIKEDYGTPAAELFTQLAMDLINVLGLSVLSDISSPVAMTGLPSWAPDWNANNKDQSVGRSRRAERQLAHTT</sequence>
<proteinExistence type="predicted"/>
<evidence type="ECO:0000313" key="3">
    <source>
        <dbReference type="Proteomes" id="UP000053259"/>
    </source>
</evidence>
<dbReference type="PANTHER" id="PTHR24148">
    <property type="entry name" value="ANKYRIN REPEAT DOMAIN-CONTAINING PROTEIN 39 HOMOLOG-RELATED"/>
    <property type="match status" value="1"/>
</dbReference>
<feature type="compositionally biased region" description="Polar residues" evidence="1">
    <location>
        <begin position="227"/>
        <end position="236"/>
    </location>
</feature>
<name>A0A0D2AIV6_9PEZI</name>
<accession>A0A0D2AIV6</accession>
<dbReference type="Proteomes" id="UP000053259">
    <property type="component" value="Unassembled WGS sequence"/>
</dbReference>